<evidence type="ECO:0000256" key="1">
    <source>
        <dbReference type="ARBA" id="ARBA00007465"/>
    </source>
</evidence>
<dbReference type="CDD" id="cd00165">
    <property type="entry name" value="S4"/>
    <property type="match status" value="1"/>
</dbReference>
<dbReference type="PROSITE" id="PS50889">
    <property type="entry name" value="S4"/>
    <property type="match status" value="1"/>
</dbReference>
<dbReference type="InterPro" id="IPR022801">
    <property type="entry name" value="Ribosomal_uS4"/>
</dbReference>
<dbReference type="PROSITE" id="PS00632">
    <property type="entry name" value="RIBOSOMAL_S4"/>
    <property type="match status" value="1"/>
</dbReference>
<dbReference type="PANTHER" id="PTHR11831">
    <property type="entry name" value="30S 40S RIBOSOMAL PROTEIN"/>
    <property type="match status" value="1"/>
</dbReference>
<keyword evidence="2 6" id="KW-0699">rRNA-binding</keyword>
<dbReference type="InterPro" id="IPR036986">
    <property type="entry name" value="S4_RNA-bd_sf"/>
</dbReference>
<dbReference type="Gene3D" id="3.10.290.10">
    <property type="entry name" value="RNA-binding S4 domain"/>
    <property type="match status" value="1"/>
</dbReference>
<dbReference type="Pfam" id="PF01479">
    <property type="entry name" value="S4"/>
    <property type="match status" value="1"/>
</dbReference>
<evidence type="ECO:0000256" key="5">
    <source>
        <dbReference type="ARBA" id="ARBA00023274"/>
    </source>
</evidence>
<keyword evidence="5" id="KW-0687">Ribonucleoprotein</keyword>
<evidence type="ECO:0000256" key="2">
    <source>
        <dbReference type="ARBA" id="ARBA00022730"/>
    </source>
</evidence>
<evidence type="ECO:0000259" key="7">
    <source>
        <dbReference type="SMART" id="SM00363"/>
    </source>
</evidence>
<dbReference type="InterPro" id="IPR002942">
    <property type="entry name" value="S4_RNA-bd"/>
</dbReference>
<dbReference type="InterPro" id="IPR018079">
    <property type="entry name" value="Ribosomal_uS4_CS"/>
</dbReference>
<dbReference type="SUPFAM" id="SSF55174">
    <property type="entry name" value="Alpha-L RNA-binding motif"/>
    <property type="match status" value="1"/>
</dbReference>
<reference evidence="8" key="1">
    <citation type="submission" date="2019-05" db="EMBL/GenBank/DDBJ databases">
        <title>Chlorella vulgaris NJ-7 complete mitochondrial genome.</title>
        <authorList>
            <person name="Wang Y."/>
            <person name="Xu X."/>
        </authorList>
    </citation>
    <scope>NUCLEOTIDE SEQUENCE</scope>
    <source>
        <strain evidence="8">NJ-7</strain>
    </source>
</reference>
<feature type="domain" description="RNA-binding S4" evidence="7">
    <location>
        <begin position="24"/>
        <end position="87"/>
    </location>
</feature>
<dbReference type="AlphaFoldDB" id="A0A650ANR1"/>
<dbReference type="GO" id="GO:0042274">
    <property type="term" value="P:ribosomal small subunit biogenesis"/>
    <property type="evidence" value="ECO:0007669"/>
    <property type="project" value="TreeGrafter"/>
</dbReference>
<evidence type="ECO:0000256" key="4">
    <source>
        <dbReference type="ARBA" id="ARBA00022980"/>
    </source>
</evidence>
<sequence>MNLFKKAKKFQGSFTATIFSLLERRLDLVLYRSGIARTVVEARQLIKHKKIQVNHNFINIPSFTVNPGDFVSMLPETRSVLGVTKIPKSPLSSNIHFSDNVIPHNSKNFQDLGLKLQKISRNSTNFDGSTKKKCHQNNNNIYYKNLSIYKLLKKTQKSFYQFPSNNVFLEKTKNLNNLSKNSEMGSSFNKFSAHSLQQKNQRFTSNFPPKFLCKMLIRLLCTRVQLRCFFTLKRHLGTKDMMPSNQDLAIAFNPKILGGKKSPGAPFKNPVDTLEKIPLMKENSKEKPLLILVTRKLFSSKKKPTSNQKNLKKNQPIFLYPNQGVSQKAPQISNRHHTSTPPSITRTLSSHLNKQNGYFKEQRPLIKEFKTIEQKGKKISSTYKRKNLDLYRESFVFFLKCLSISSKFQNFLDLRLKKSLFAHSFYRKNDLSCKNYTFIKVKPIHLEVSYSLLNLVYLYSPQRINFPFFIDLDSVRRSLR</sequence>
<geneLocation type="mitochondrion" evidence="8"/>
<protein>
    <submittedName>
        <fullName evidence="8">Ribosomal protein S4</fullName>
    </submittedName>
</protein>
<evidence type="ECO:0000256" key="3">
    <source>
        <dbReference type="ARBA" id="ARBA00022884"/>
    </source>
</evidence>
<dbReference type="GO" id="GO:0019843">
    <property type="term" value="F:rRNA binding"/>
    <property type="evidence" value="ECO:0007669"/>
    <property type="project" value="UniProtKB-KW"/>
</dbReference>
<name>A0A650ANR1_CHLVU</name>
<keyword evidence="4 8" id="KW-0689">Ribosomal protein</keyword>
<evidence type="ECO:0000313" key="8">
    <source>
        <dbReference type="EMBL" id="QGN75028.1"/>
    </source>
</evidence>
<proteinExistence type="inferred from homology"/>
<dbReference type="GeneID" id="42903479"/>
<gene>
    <name evidence="8" type="primary">rps4</name>
</gene>
<evidence type="ECO:0000256" key="6">
    <source>
        <dbReference type="PROSITE-ProRule" id="PRU00182"/>
    </source>
</evidence>
<dbReference type="EMBL" id="MK948101">
    <property type="protein sequence ID" value="QGN75028.1"/>
    <property type="molecule type" value="Genomic_DNA"/>
</dbReference>
<keyword evidence="3 6" id="KW-0694">RNA-binding</keyword>
<dbReference type="PANTHER" id="PTHR11831:SF4">
    <property type="entry name" value="SMALL RIBOSOMAL SUBUNIT PROTEIN US4M"/>
    <property type="match status" value="1"/>
</dbReference>
<organism evidence="8">
    <name type="scientific">Chlorella vulgaris</name>
    <name type="common">Green alga</name>
    <dbReference type="NCBI Taxonomy" id="3077"/>
    <lineage>
        <taxon>Eukaryota</taxon>
        <taxon>Viridiplantae</taxon>
        <taxon>Chlorophyta</taxon>
        <taxon>core chlorophytes</taxon>
        <taxon>Trebouxiophyceae</taxon>
        <taxon>Chlorellales</taxon>
        <taxon>Chlorellaceae</taxon>
        <taxon>Chlorella clade</taxon>
        <taxon>Chlorella</taxon>
    </lineage>
</organism>
<dbReference type="GO" id="GO:0003735">
    <property type="term" value="F:structural constituent of ribosome"/>
    <property type="evidence" value="ECO:0007669"/>
    <property type="project" value="TreeGrafter"/>
</dbReference>
<dbReference type="RefSeq" id="YP_009720839.1">
    <property type="nucleotide sequence ID" value="NC_045362.1"/>
</dbReference>
<accession>A0A650ANR1</accession>
<keyword evidence="8" id="KW-0496">Mitochondrion</keyword>
<comment type="similarity">
    <text evidence="1">Belongs to the universal ribosomal protein uS4 family.</text>
</comment>
<dbReference type="SMART" id="SM00363">
    <property type="entry name" value="S4"/>
    <property type="match status" value="1"/>
</dbReference>
<dbReference type="GO" id="GO:0015935">
    <property type="term" value="C:small ribosomal subunit"/>
    <property type="evidence" value="ECO:0007669"/>
    <property type="project" value="TreeGrafter"/>
</dbReference>